<keyword evidence="3" id="KW-0853">WD repeat</keyword>
<dbReference type="InterPro" id="IPR024977">
    <property type="entry name" value="Apc4-like_WD40_dom"/>
</dbReference>
<protein>
    <recommendedName>
        <fullName evidence="9">Anaphase-promoting complex subunit 4-like WD40 domain-containing protein</fullName>
    </recommendedName>
</protein>
<organism evidence="10 11">
    <name type="scientific">Kipferlia bialata</name>
    <dbReference type="NCBI Taxonomy" id="797122"/>
    <lineage>
        <taxon>Eukaryota</taxon>
        <taxon>Metamonada</taxon>
        <taxon>Carpediemonas-like organisms</taxon>
        <taxon>Kipferlia</taxon>
    </lineage>
</organism>
<dbReference type="Proteomes" id="UP000265618">
    <property type="component" value="Unassembled WGS sequence"/>
</dbReference>
<keyword evidence="11" id="KW-1185">Reference proteome</keyword>
<name>A0A9K3GP58_9EUKA</name>
<evidence type="ECO:0000256" key="2">
    <source>
        <dbReference type="ARBA" id="ARBA00022473"/>
    </source>
</evidence>
<reference evidence="10 11" key="1">
    <citation type="journal article" date="2018" name="PLoS ONE">
        <title>The draft genome of Kipferlia bialata reveals reductive genome evolution in fornicate parasites.</title>
        <authorList>
            <person name="Tanifuji G."/>
            <person name="Takabayashi S."/>
            <person name="Kume K."/>
            <person name="Takagi M."/>
            <person name="Nakayama T."/>
            <person name="Kamikawa R."/>
            <person name="Inagaki Y."/>
            <person name="Hashimoto T."/>
        </authorList>
    </citation>
    <scope>NUCLEOTIDE SEQUENCE [LARGE SCALE GENOMIC DNA]</scope>
    <source>
        <strain evidence="10">NY0173</strain>
    </source>
</reference>
<accession>A0A9K3GP58</accession>
<dbReference type="OrthoDB" id="2186662at2759"/>
<dbReference type="Pfam" id="PF12894">
    <property type="entry name" value="ANAPC4_WD40"/>
    <property type="match status" value="1"/>
</dbReference>
<evidence type="ECO:0000313" key="10">
    <source>
        <dbReference type="EMBL" id="GIQ90237.1"/>
    </source>
</evidence>
<evidence type="ECO:0000313" key="11">
    <source>
        <dbReference type="Proteomes" id="UP000265618"/>
    </source>
</evidence>
<keyword evidence="7" id="KW-0966">Cell projection</keyword>
<dbReference type="GO" id="GO:0042073">
    <property type="term" value="P:intraciliary transport"/>
    <property type="evidence" value="ECO:0007669"/>
    <property type="project" value="TreeGrafter"/>
</dbReference>
<keyword evidence="4" id="KW-0677">Repeat</keyword>
<dbReference type="PANTHER" id="PTHR15722:SF2">
    <property type="entry name" value="INTRAFLAGELLAR TRANSPORT PROTEIN 172 HOMOLOG"/>
    <property type="match status" value="1"/>
</dbReference>
<evidence type="ECO:0000256" key="1">
    <source>
        <dbReference type="ARBA" id="ARBA00004138"/>
    </source>
</evidence>
<keyword evidence="6" id="KW-0969">Cilium</keyword>
<keyword evidence="5" id="KW-0802">TPR repeat</keyword>
<dbReference type="InterPro" id="IPR036322">
    <property type="entry name" value="WD40_repeat_dom_sf"/>
</dbReference>
<dbReference type="InterPro" id="IPR015943">
    <property type="entry name" value="WD40/YVTN_repeat-like_dom_sf"/>
</dbReference>
<dbReference type="Gene3D" id="2.130.10.10">
    <property type="entry name" value="YVTN repeat-like/Quinoprotein amine dehydrogenase"/>
    <property type="match status" value="1"/>
</dbReference>
<evidence type="ECO:0000256" key="7">
    <source>
        <dbReference type="ARBA" id="ARBA00023273"/>
    </source>
</evidence>
<dbReference type="GO" id="GO:0005930">
    <property type="term" value="C:axoneme"/>
    <property type="evidence" value="ECO:0007669"/>
    <property type="project" value="TreeGrafter"/>
</dbReference>
<sequence>MQVSNLGNVYAPVKAFKAIMALAWSPNGQRLAAATSDGHVHLFNEKGERKDKFGVKPGDSKSGSSFLVTALAYSPDSGRLAVGQTDNYVIVYKIGTKWGDRKSISNRFKVDSTVVDVFWPRQTSMLISCADGKVFSVNWKTQKMDMVHEHPSPCVGMSPLIAQGNQAGIPSFAVSHYDGSVYVVHPSTEKK</sequence>
<dbReference type="GO" id="GO:0030992">
    <property type="term" value="C:intraciliary transport particle B"/>
    <property type="evidence" value="ECO:0007669"/>
    <property type="project" value="TreeGrafter"/>
</dbReference>
<evidence type="ECO:0000256" key="6">
    <source>
        <dbReference type="ARBA" id="ARBA00023069"/>
    </source>
</evidence>
<dbReference type="Pfam" id="PF00400">
    <property type="entry name" value="WD40"/>
    <property type="match status" value="1"/>
</dbReference>
<evidence type="ECO:0000256" key="4">
    <source>
        <dbReference type="ARBA" id="ARBA00022737"/>
    </source>
</evidence>
<dbReference type="SUPFAM" id="SSF50978">
    <property type="entry name" value="WD40 repeat-like"/>
    <property type="match status" value="1"/>
</dbReference>
<comment type="caution">
    <text evidence="10">The sequence shown here is derived from an EMBL/GenBank/DDBJ whole genome shotgun (WGS) entry which is preliminary data.</text>
</comment>
<gene>
    <name evidence="10" type="ORF">KIPB_012956</name>
</gene>
<feature type="domain" description="Anaphase-promoting complex subunit 4-like WD40" evidence="9">
    <location>
        <begin position="17"/>
        <end position="45"/>
    </location>
</feature>
<dbReference type="AlphaFoldDB" id="A0A9K3GP58"/>
<dbReference type="InterPro" id="IPR001680">
    <property type="entry name" value="WD40_rpt"/>
</dbReference>
<evidence type="ECO:0000256" key="3">
    <source>
        <dbReference type="ARBA" id="ARBA00022574"/>
    </source>
</evidence>
<evidence type="ECO:0000259" key="9">
    <source>
        <dbReference type="Pfam" id="PF12894"/>
    </source>
</evidence>
<dbReference type="GO" id="GO:0036064">
    <property type="term" value="C:ciliary basal body"/>
    <property type="evidence" value="ECO:0007669"/>
    <property type="project" value="TreeGrafter"/>
</dbReference>
<dbReference type="EMBL" id="BDIP01005937">
    <property type="protein sequence ID" value="GIQ90237.1"/>
    <property type="molecule type" value="Genomic_DNA"/>
</dbReference>
<evidence type="ECO:0000256" key="5">
    <source>
        <dbReference type="ARBA" id="ARBA00022803"/>
    </source>
</evidence>
<comment type="subcellular location">
    <subcellularLocation>
        <location evidence="1">Cell projection</location>
        <location evidence="1">Cilium</location>
    </subcellularLocation>
</comment>
<dbReference type="PANTHER" id="PTHR15722">
    <property type="entry name" value="IFT140/172-RELATED"/>
    <property type="match status" value="1"/>
</dbReference>
<comment type="similarity">
    <text evidence="8">Belongs to the IFT172 family.</text>
</comment>
<dbReference type="SMART" id="SM00320">
    <property type="entry name" value="WD40"/>
    <property type="match status" value="2"/>
</dbReference>
<feature type="non-terminal residue" evidence="10">
    <location>
        <position position="191"/>
    </location>
</feature>
<evidence type="ECO:0000256" key="8">
    <source>
        <dbReference type="ARBA" id="ARBA00038130"/>
    </source>
</evidence>
<keyword evidence="2" id="KW-0217">Developmental protein</keyword>
<proteinExistence type="inferred from homology"/>